<evidence type="ECO:0000256" key="6">
    <source>
        <dbReference type="ARBA" id="ARBA00022989"/>
    </source>
</evidence>
<feature type="transmembrane region" description="Helical" evidence="10">
    <location>
        <begin position="66"/>
        <end position="89"/>
    </location>
</feature>
<feature type="transmembrane region" description="Helical" evidence="10">
    <location>
        <begin position="146"/>
        <end position="164"/>
    </location>
</feature>
<dbReference type="EC" id="2.3.1.199" evidence="10"/>
<evidence type="ECO:0000313" key="11">
    <source>
        <dbReference type="Proteomes" id="UP000504629"/>
    </source>
</evidence>
<dbReference type="OrthoDB" id="434092at2759"/>
<reference evidence="12" key="1">
    <citation type="submission" date="2025-08" db="UniProtKB">
        <authorList>
            <consortium name="RefSeq"/>
        </authorList>
    </citation>
    <scope>IDENTIFICATION</scope>
    <source>
        <tissue evidence="12">Silk gland</tissue>
    </source>
</reference>
<keyword evidence="8 10" id="KW-0472">Membrane</keyword>
<keyword evidence="3 10" id="KW-0808">Transferase</keyword>
<dbReference type="PANTHER" id="PTHR11157">
    <property type="entry name" value="FATTY ACID ACYL TRANSFERASE-RELATED"/>
    <property type="match status" value="1"/>
</dbReference>
<keyword evidence="4 10" id="KW-0812">Transmembrane</keyword>
<comment type="similarity">
    <text evidence="10">Belongs to the ELO family.</text>
</comment>
<sequence length="273" mass="32254">MSIISNVLRGFDYIFDDLGDPRVKDWWLMKSPWPVLTVLGAYLYFCSYKGPQYMKDKKPYRLKNVLIVYNIVQIALSVYLTYTGLVYVYKTSYRFTCQDINYSNDPENLRWASIVYLYFIAKITELLDTVFFVLRKKQNQVTFLHLYHHTLMPLLSWYGTKYYAGGQAIPEGTVNSFIHVIMYGYYLVAGLGPQYQKYLWWKKHLTSMQLIQFCLVLYLNVVGLFSQNCNYPKSLNVIVVTNCLAFLYMFGRFYYNSYVKNNRGKSEVEIKES</sequence>
<dbReference type="KEGG" id="bman:114240189"/>
<evidence type="ECO:0000256" key="4">
    <source>
        <dbReference type="ARBA" id="ARBA00022692"/>
    </source>
</evidence>
<dbReference type="AlphaFoldDB" id="A0A6J2JBF9"/>
<evidence type="ECO:0000256" key="3">
    <source>
        <dbReference type="ARBA" id="ARBA00022679"/>
    </source>
</evidence>
<feature type="transmembrane region" description="Helical" evidence="10">
    <location>
        <begin position="237"/>
        <end position="255"/>
    </location>
</feature>
<dbReference type="Proteomes" id="UP000504629">
    <property type="component" value="Unplaced"/>
</dbReference>
<keyword evidence="2 10" id="KW-0444">Lipid biosynthesis</keyword>
<keyword evidence="7 10" id="KW-0443">Lipid metabolism</keyword>
<keyword evidence="5 10" id="KW-0276">Fatty acid metabolism</keyword>
<dbReference type="GO" id="GO:0042761">
    <property type="term" value="P:very long-chain fatty acid biosynthetic process"/>
    <property type="evidence" value="ECO:0007669"/>
    <property type="project" value="TreeGrafter"/>
</dbReference>
<comment type="catalytic activity">
    <reaction evidence="10">
        <text>a very-long-chain acyl-CoA + malonyl-CoA + H(+) = a very-long-chain 3-oxoacyl-CoA + CO2 + CoA</text>
        <dbReference type="Rhea" id="RHEA:32727"/>
        <dbReference type="ChEBI" id="CHEBI:15378"/>
        <dbReference type="ChEBI" id="CHEBI:16526"/>
        <dbReference type="ChEBI" id="CHEBI:57287"/>
        <dbReference type="ChEBI" id="CHEBI:57384"/>
        <dbReference type="ChEBI" id="CHEBI:90725"/>
        <dbReference type="ChEBI" id="CHEBI:90736"/>
        <dbReference type="EC" id="2.3.1.199"/>
    </reaction>
</comment>
<feature type="transmembrane region" description="Helical" evidence="10">
    <location>
        <begin position="109"/>
        <end position="134"/>
    </location>
</feature>
<dbReference type="GO" id="GO:0034625">
    <property type="term" value="P:fatty acid elongation, monounsaturated fatty acid"/>
    <property type="evidence" value="ECO:0007669"/>
    <property type="project" value="TreeGrafter"/>
</dbReference>
<dbReference type="GO" id="GO:0009922">
    <property type="term" value="F:fatty acid elongase activity"/>
    <property type="evidence" value="ECO:0007669"/>
    <property type="project" value="UniProtKB-EC"/>
</dbReference>
<dbReference type="GO" id="GO:0030148">
    <property type="term" value="P:sphingolipid biosynthetic process"/>
    <property type="evidence" value="ECO:0007669"/>
    <property type="project" value="TreeGrafter"/>
</dbReference>
<evidence type="ECO:0000256" key="1">
    <source>
        <dbReference type="ARBA" id="ARBA00004141"/>
    </source>
</evidence>
<dbReference type="PANTHER" id="PTHR11157:SF28">
    <property type="entry name" value="ELONGATION OF VERY LONG CHAIN FATTY ACIDS PROTEIN"/>
    <property type="match status" value="1"/>
</dbReference>
<dbReference type="RefSeq" id="XP_028026462.1">
    <property type="nucleotide sequence ID" value="XM_028170661.1"/>
</dbReference>
<keyword evidence="11" id="KW-1185">Reference proteome</keyword>
<evidence type="ECO:0000256" key="2">
    <source>
        <dbReference type="ARBA" id="ARBA00022516"/>
    </source>
</evidence>
<comment type="subcellular location">
    <subcellularLocation>
        <location evidence="1">Membrane</location>
        <topology evidence="1">Multi-pass membrane protein</topology>
    </subcellularLocation>
</comment>
<dbReference type="GeneID" id="114240189"/>
<evidence type="ECO:0000313" key="12">
    <source>
        <dbReference type="RefSeq" id="XP_028026462.1"/>
    </source>
</evidence>
<dbReference type="GO" id="GO:0034626">
    <property type="term" value="P:fatty acid elongation, polyunsaturated fatty acid"/>
    <property type="evidence" value="ECO:0007669"/>
    <property type="project" value="TreeGrafter"/>
</dbReference>
<gene>
    <name evidence="12" type="primary">LOC114240189</name>
</gene>
<dbReference type="GO" id="GO:0019367">
    <property type="term" value="P:fatty acid elongation, saturated fatty acid"/>
    <property type="evidence" value="ECO:0007669"/>
    <property type="project" value="TreeGrafter"/>
</dbReference>
<dbReference type="Pfam" id="PF01151">
    <property type="entry name" value="ELO"/>
    <property type="match status" value="1"/>
</dbReference>
<protein>
    <recommendedName>
        <fullName evidence="10">Elongation of very long chain fatty acids protein</fullName>
        <ecNumber evidence="10">2.3.1.199</ecNumber>
    </recommendedName>
    <alternativeName>
        <fullName evidence="10">Very-long-chain 3-oxoacyl-CoA synthase</fullName>
    </alternativeName>
</protein>
<proteinExistence type="inferred from homology"/>
<evidence type="ECO:0000256" key="5">
    <source>
        <dbReference type="ARBA" id="ARBA00022832"/>
    </source>
</evidence>
<keyword evidence="9 10" id="KW-0275">Fatty acid biosynthesis</keyword>
<organism evidence="11 12">
    <name type="scientific">Bombyx mandarina</name>
    <name type="common">Wild silk moth</name>
    <name type="synonym">Wild silkworm</name>
    <dbReference type="NCBI Taxonomy" id="7092"/>
    <lineage>
        <taxon>Eukaryota</taxon>
        <taxon>Metazoa</taxon>
        <taxon>Ecdysozoa</taxon>
        <taxon>Arthropoda</taxon>
        <taxon>Hexapoda</taxon>
        <taxon>Insecta</taxon>
        <taxon>Pterygota</taxon>
        <taxon>Neoptera</taxon>
        <taxon>Endopterygota</taxon>
        <taxon>Lepidoptera</taxon>
        <taxon>Glossata</taxon>
        <taxon>Ditrysia</taxon>
        <taxon>Bombycoidea</taxon>
        <taxon>Bombycidae</taxon>
        <taxon>Bombycinae</taxon>
        <taxon>Bombyx</taxon>
    </lineage>
</organism>
<keyword evidence="6 10" id="KW-1133">Transmembrane helix</keyword>
<evidence type="ECO:0000256" key="9">
    <source>
        <dbReference type="ARBA" id="ARBA00023160"/>
    </source>
</evidence>
<evidence type="ECO:0000256" key="7">
    <source>
        <dbReference type="ARBA" id="ARBA00023098"/>
    </source>
</evidence>
<feature type="transmembrane region" description="Helical" evidence="10">
    <location>
        <begin position="205"/>
        <end position="225"/>
    </location>
</feature>
<evidence type="ECO:0000256" key="8">
    <source>
        <dbReference type="ARBA" id="ARBA00023136"/>
    </source>
</evidence>
<name>A0A6J2JBF9_BOMMA</name>
<feature type="transmembrane region" description="Helical" evidence="10">
    <location>
        <begin position="176"/>
        <end position="193"/>
    </location>
</feature>
<dbReference type="InterPro" id="IPR002076">
    <property type="entry name" value="ELO_fam"/>
</dbReference>
<evidence type="ECO:0000256" key="10">
    <source>
        <dbReference type="RuleBase" id="RU361115"/>
    </source>
</evidence>
<accession>A0A6J2JBF9</accession>
<feature type="transmembrane region" description="Helical" evidence="10">
    <location>
        <begin position="26"/>
        <end position="45"/>
    </location>
</feature>
<dbReference type="GO" id="GO:0005789">
    <property type="term" value="C:endoplasmic reticulum membrane"/>
    <property type="evidence" value="ECO:0007669"/>
    <property type="project" value="TreeGrafter"/>
</dbReference>